<feature type="region of interest" description="Disordered" evidence="1">
    <location>
        <begin position="27"/>
        <end position="64"/>
    </location>
</feature>
<evidence type="ECO:0000313" key="3">
    <source>
        <dbReference type="Proteomes" id="UP000466442"/>
    </source>
</evidence>
<feature type="compositionally biased region" description="Acidic residues" evidence="1">
    <location>
        <begin position="109"/>
        <end position="120"/>
    </location>
</feature>
<gene>
    <name evidence="2" type="ORF">GE061_015250</name>
</gene>
<name>A0A8S9XKK0_APOLU</name>
<organism evidence="2 3">
    <name type="scientific">Apolygus lucorum</name>
    <name type="common">Small green plant bug</name>
    <name type="synonym">Lygocoris lucorum</name>
    <dbReference type="NCBI Taxonomy" id="248454"/>
    <lineage>
        <taxon>Eukaryota</taxon>
        <taxon>Metazoa</taxon>
        <taxon>Ecdysozoa</taxon>
        <taxon>Arthropoda</taxon>
        <taxon>Hexapoda</taxon>
        <taxon>Insecta</taxon>
        <taxon>Pterygota</taxon>
        <taxon>Neoptera</taxon>
        <taxon>Paraneoptera</taxon>
        <taxon>Hemiptera</taxon>
        <taxon>Heteroptera</taxon>
        <taxon>Panheteroptera</taxon>
        <taxon>Cimicomorpha</taxon>
        <taxon>Miridae</taxon>
        <taxon>Mirini</taxon>
        <taxon>Apolygus</taxon>
    </lineage>
</organism>
<dbReference type="AlphaFoldDB" id="A0A8S9XKK0"/>
<feature type="region of interest" description="Disordered" evidence="1">
    <location>
        <begin position="101"/>
        <end position="130"/>
    </location>
</feature>
<accession>A0A8S9XKK0</accession>
<sequence>MHSAEMRVKKIWKDAKAGTRGACCVGTGNGLIDRETGEERASASDAGDMNVDTSGDGERPRSAWDDGVDVEAALGSPQRLVDEADARVGNGDVVRDIELNEFNSAGADEPAEERLEDESMPTEPELTPKK</sequence>
<comment type="caution">
    <text evidence="2">The sequence shown here is derived from an EMBL/GenBank/DDBJ whole genome shotgun (WGS) entry which is preliminary data.</text>
</comment>
<dbReference type="EMBL" id="WIXP02000006">
    <property type="protein sequence ID" value="KAF6209503.1"/>
    <property type="molecule type" value="Genomic_DNA"/>
</dbReference>
<keyword evidence="3" id="KW-1185">Reference proteome</keyword>
<dbReference type="Proteomes" id="UP000466442">
    <property type="component" value="Unassembled WGS sequence"/>
</dbReference>
<evidence type="ECO:0000313" key="2">
    <source>
        <dbReference type="EMBL" id="KAF6209503.1"/>
    </source>
</evidence>
<protein>
    <submittedName>
        <fullName evidence="2">Uncharacterized protein</fullName>
    </submittedName>
</protein>
<reference evidence="2" key="1">
    <citation type="journal article" date="2021" name="Mol. Ecol. Resour.">
        <title>Apolygus lucorum genome provides insights into omnivorousness and mesophyll feeding.</title>
        <authorList>
            <person name="Liu Y."/>
            <person name="Liu H."/>
            <person name="Wang H."/>
            <person name="Huang T."/>
            <person name="Liu B."/>
            <person name="Yang B."/>
            <person name="Yin L."/>
            <person name="Li B."/>
            <person name="Zhang Y."/>
            <person name="Zhang S."/>
            <person name="Jiang F."/>
            <person name="Zhang X."/>
            <person name="Ren Y."/>
            <person name="Wang B."/>
            <person name="Wang S."/>
            <person name="Lu Y."/>
            <person name="Wu K."/>
            <person name="Fan W."/>
            <person name="Wang G."/>
        </authorList>
    </citation>
    <scope>NUCLEOTIDE SEQUENCE</scope>
    <source>
        <strain evidence="2">12Hb</strain>
    </source>
</reference>
<feature type="compositionally biased region" description="Basic and acidic residues" evidence="1">
    <location>
        <begin position="32"/>
        <end position="42"/>
    </location>
</feature>
<proteinExistence type="predicted"/>
<evidence type="ECO:0000256" key="1">
    <source>
        <dbReference type="SAM" id="MobiDB-lite"/>
    </source>
</evidence>